<sequence>MLRQLLQVYDKRSKYLFLVDTGATVSIIPPNKSTIRSTQPQASLRAANCTKNQVYSQVSLTIDIGLCREFKRLFLLADVEQPILGADFLSHFNLLVDMRKKTIKDETTTLDKNCPLVNAINFAITTEIPDHIPNCYQELLNKFPDLCNIGRFKEPPKHGIIHHIPTNGAPIYCKARRLPPDRYNIAKAEFEHMLGLGIIRSSESQWASPLHMVEKKTAGDHVEIIDY</sequence>
<dbReference type="InterPro" id="IPR043502">
    <property type="entry name" value="DNA/RNA_pol_sf"/>
</dbReference>
<evidence type="ECO:0000313" key="1">
    <source>
        <dbReference type="EMBL" id="LAC24001.1"/>
    </source>
</evidence>
<reference evidence="1" key="1">
    <citation type="submission" date="2017-11" db="EMBL/GenBank/DDBJ databases">
        <title>The sensing device of the deep-sea amphipod.</title>
        <authorList>
            <person name="Kobayashi H."/>
            <person name="Nagahama T."/>
            <person name="Arai W."/>
            <person name="Sasagawa Y."/>
            <person name="Umeda M."/>
            <person name="Hayashi T."/>
            <person name="Nikaido I."/>
            <person name="Watanabe H."/>
            <person name="Oguri K."/>
            <person name="Kitazato H."/>
            <person name="Fujioka K."/>
            <person name="Kido Y."/>
            <person name="Takami H."/>
        </authorList>
    </citation>
    <scope>NUCLEOTIDE SEQUENCE</scope>
    <source>
        <tissue evidence="1">Whole body</tissue>
    </source>
</reference>
<dbReference type="InterPro" id="IPR001969">
    <property type="entry name" value="Aspartic_peptidase_AS"/>
</dbReference>
<dbReference type="Gene3D" id="3.10.10.10">
    <property type="entry name" value="HIV Type 1 Reverse Transcriptase, subunit A, domain 1"/>
    <property type="match status" value="1"/>
</dbReference>
<protein>
    <submittedName>
        <fullName evidence="1">Gag-pol polyprotein</fullName>
    </submittedName>
</protein>
<dbReference type="GO" id="GO:0071897">
    <property type="term" value="P:DNA biosynthetic process"/>
    <property type="evidence" value="ECO:0007669"/>
    <property type="project" value="UniProtKB-ARBA"/>
</dbReference>
<dbReference type="EMBL" id="IACT01004826">
    <property type="protein sequence ID" value="LAC24001.1"/>
    <property type="molecule type" value="mRNA"/>
</dbReference>
<organism evidence="1">
    <name type="scientific">Hirondellea gigas</name>
    <dbReference type="NCBI Taxonomy" id="1518452"/>
    <lineage>
        <taxon>Eukaryota</taxon>
        <taxon>Metazoa</taxon>
        <taxon>Ecdysozoa</taxon>
        <taxon>Arthropoda</taxon>
        <taxon>Crustacea</taxon>
        <taxon>Multicrustacea</taxon>
        <taxon>Malacostraca</taxon>
        <taxon>Eumalacostraca</taxon>
        <taxon>Peracarida</taxon>
        <taxon>Amphipoda</taxon>
        <taxon>Amphilochidea</taxon>
        <taxon>Lysianassida</taxon>
        <taxon>Lysianassidira</taxon>
        <taxon>Lysianassoidea</taxon>
        <taxon>Lysianassidae</taxon>
        <taxon>Hirondellea</taxon>
    </lineage>
</organism>
<dbReference type="InterPro" id="IPR021109">
    <property type="entry name" value="Peptidase_aspartic_dom_sf"/>
</dbReference>
<dbReference type="GO" id="GO:0006508">
    <property type="term" value="P:proteolysis"/>
    <property type="evidence" value="ECO:0007669"/>
    <property type="project" value="InterPro"/>
</dbReference>
<dbReference type="Gene3D" id="2.40.70.10">
    <property type="entry name" value="Acid Proteases"/>
    <property type="match status" value="1"/>
</dbReference>
<dbReference type="GO" id="GO:0004190">
    <property type="term" value="F:aspartic-type endopeptidase activity"/>
    <property type="evidence" value="ECO:0007669"/>
    <property type="project" value="InterPro"/>
</dbReference>
<proteinExistence type="evidence at transcript level"/>
<dbReference type="AlphaFoldDB" id="A0A6A7FZM5"/>
<accession>A0A6A7FZM5</accession>
<dbReference type="SUPFAM" id="SSF56672">
    <property type="entry name" value="DNA/RNA polymerases"/>
    <property type="match status" value="1"/>
</dbReference>
<name>A0A6A7FZM5_9CRUS</name>
<dbReference type="PROSITE" id="PS00141">
    <property type="entry name" value="ASP_PROTEASE"/>
    <property type="match status" value="1"/>
</dbReference>
<dbReference type="SUPFAM" id="SSF50630">
    <property type="entry name" value="Acid proteases"/>
    <property type="match status" value="1"/>
</dbReference>